<comment type="caution">
    <text evidence="1">The sequence shown here is derived from an EMBL/GenBank/DDBJ whole genome shotgun (WGS) entry which is preliminary data.</text>
</comment>
<dbReference type="AlphaFoldDB" id="A0A413V047"/>
<organism evidence="1 2">
    <name type="scientific">Bacteroides ovatus</name>
    <dbReference type="NCBI Taxonomy" id="28116"/>
    <lineage>
        <taxon>Bacteria</taxon>
        <taxon>Pseudomonadati</taxon>
        <taxon>Bacteroidota</taxon>
        <taxon>Bacteroidia</taxon>
        <taxon>Bacteroidales</taxon>
        <taxon>Bacteroidaceae</taxon>
        <taxon>Bacteroides</taxon>
    </lineage>
</organism>
<name>A0A413V047_BACOV</name>
<sequence length="66" mass="7716">MEDMIPIASSAFLGVDYNSETRTLTVYFRNGRNYVHHGVPESVYKQFLNSPSKGRYYNQYIKGIYQ</sequence>
<proteinExistence type="predicted"/>
<dbReference type="InterPro" id="IPR025309">
    <property type="entry name" value="KTSC_dom"/>
</dbReference>
<dbReference type="Pfam" id="PF13619">
    <property type="entry name" value="KTSC"/>
    <property type="match status" value="1"/>
</dbReference>
<accession>A0A413V047</accession>
<evidence type="ECO:0000313" key="1">
    <source>
        <dbReference type="EMBL" id="KAA4622244.1"/>
    </source>
</evidence>
<evidence type="ECO:0000313" key="2">
    <source>
        <dbReference type="Proteomes" id="UP000424805"/>
    </source>
</evidence>
<dbReference type="Proteomes" id="UP000424805">
    <property type="component" value="Unassembled WGS sequence"/>
</dbReference>
<dbReference type="EMBL" id="VWFP01000026">
    <property type="protein sequence ID" value="KAA4622244.1"/>
    <property type="molecule type" value="Genomic_DNA"/>
</dbReference>
<gene>
    <name evidence="1" type="ORF">F3B90_20630</name>
</gene>
<reference evidence="1 2" key="1">
    <citation type="journal article" date="2019" name="Nat. Med.">
        <title>A library of human gut bacterial isolates paired with longitudinal multiomics data enables mechanistic microbiome research.</title>
        <authorList>
            <person name="Poyet M."/>
            <person name="Groussin M."/>
            <person name="Gibbons S.M."/>
            <person name="Avila-Pacheco J."/>
            <person name="Jiang X."/>
            <person name="Kearney S.M."/>
            <person name="Perrotta A.R."/>
            <person name="Berdy B."/>
            <person name="Zhao S."/>
            <person name="Lieberman T.D."/>
            <person name="Swanson P.K."/>
            <person name="Smith M."/>
            <person name="Roesemann S."/>
            <person name="Alexander J.E."/>
            <person name="Rich S.A."/>
            <person name="Livny J."/>
            <person name="Vlamakis H."/>
            <person name="Clish C."/>
            <person name="Bullock K."/>
            <person name="Deik A."/>
            <person name="Scott J."/>
            <person name="Pierce K.A."/>
            <person name="Xavier R.J."/>
            <person name="Alm E.J."/>
        </authorList>
    </citation>
    <scope>NUCLEOTIDE SEQUENCE [LARGE SCALE GENOMIC DNA]</scope>
    <source>
        <strain evidence="1 2">BIOML-A15</strain>
    </source>
</reference>
<protein>
    <submittedName>
        <fullName evidence="1">KTSC domain-containing protein</fullName>
    </submittedName>
</protein>
<dbReference type="RefSeq" id="WP_080598067.1">
    <property type="nucleotide sequence ID" value="NZ_CZBG01000024.1"/>
</dbReference>